<evidence type="ECO:0000256" key="3">
    <source>
        <dbReference type="ARBA" id="ARBA00022664"/>
    </source>
</evidence>
<dbReference type="GO" id="GO:0071011">
    <property type="term" value="C:precatalytic spliceosome"/>
    <property type="evidence" value="ECO:0007669"/>
    <property type="project" value="TreeGrafter"/>
</dbReference>
<keyword evidence="3" id="KW-0507">mRNA processing</keyword>
<dbReference type="AlphaFoldDB" id="A0AAJ0FB07"/>
<dbReference type="InterPro" id="IPR008409">
    <property type="entry name" value="SPF27"/>
</dbReference>
<keyword evidence="4" id="KW-0747">Spliceosome</keyword>
<protein>
    <submittedName>
        <fullName evidence="8">Pre-mRNA-splicing factor SPF27</fullName>
    </submittedName>
</protein>
<evidence type="ECO:0000256" key="2">
    <source>
        <dbReference type="ARBA" id="ARBA00010788"/>
    </source>
</evidence>
<evidence type="ECO:0000256" key="7">
    <source>
        <dbReference type="SAM" id="Coils"/>
    </source>
</evidence>
<comment type="caution">
    <text evidence="8">The sequence shown here is derived from an EMBL/GenBank/DDBJ whole genome shotgun (WGS) entry which is preliminary data.</text>
</comment>
<evidence type="ECO:0000256" key="1">
    <source>
        <dbReference type="ARBA" id="ARBA00004123"/>
    </source>
</evidence>
<comment type="subcellular location">
    <subcellularLocation>
        <location evidence="1">Nucleus</location>
    </subcellularLocation>
</comment>
<dbReference type="EMBL" id="MU839835">
    <property type="protein sequence ID" value="KAK1754799.1"/>
    <property type="molecule type" value="Genomic_DNA"/>
</dbReference>
<evidence type="ECO:0000313" key="9">
    <source>
        <dbReference type="Proteomes" id="UP001239445"/>
    </source>
</evidence>
<sequence>MAPITAIHESLPYIDTEPTPEALAAAHALIAMERSLVPDDPHHALLPDLRPPSNNPSSSLLRAEYDRLSAEGPTSKLSALDLSRYEAPELPENGTTPSTDELSALLSRAYASHAYVSARRAHLALLDSYGKNAWLVGNWQLQGELDAIKRELAETRRAIDVMTLQRKSAQEEAGAEIQGLEETWRRGISRVLETEAAAEALRREVLEARRLAAGGQVPQR</sequence>
<keyword evidence="6" id="KW-0539">Nucleus</keyword>
<dbReference type="Pfam" id="PF05700">
    <property type="entry name" value="BCAS2"/>
    <property type="match status" value="1"/>
</dbReference>
<organism evidence="8 9">
    <name type="scientific">Echria macrotheca</name>
    <dbReference type="NCBI Taxonomy" id="438768"/>
    <lineage>
        <taxon>Eukaryota</taxon>
        <taxon>Fungi</taxon>
        <taxon>Dikarya</taxon>
        <taxon>Ascomycota</taxon>
        <taxon>Pezizomycotina</taxon>
        <taxon>Sordariomycetes</taxon>
        <taxon>Sordariomycetidae</taxon>
        <taxon>Sordariales</taxon>
        <taxon>Schizotheciaceae</taxon>
        <taxon>Echria</taxon>
    </lineage>
</organism>
<evidence type="ECO:0000313" key="8">
    <source>
        <dbReference type="EMBL" id="KAK1754799.1"/>
    </source>
</evidence>
<evidence type="ECO:0000256" key="6">
    <source>
        <dbReference type="ARBA" id="ARBA00023242"/>
    </source>
</evidence>
<proteinExistence type="inferred from homology"/>
<dbReference type="PANTHER" id="PTHR13296">
    <property type="entry name" value="BCAS2 PROTEIN"/>
    <property type="match status" value="1"/>
</dbReference>
<feature type="coiled-coil region" evidence="7">
    <location>
        <begin position="138"/>
        <end position="211"/>
    </location>
</feature>
<dbReference type="GO" id="GO:0006397">
    <property type="term" value="P:mRNA processing"/>
    <property type="evidence" value="ECO:0007669"/>
    <property type="project" value="UniProtKB-KW"/>
</dbReference>
<dbReference type="Proteomes" id="UP001239445">
    <property type="component" value="Unassembled WGS sequence"/>
</dbReference>
<keyword evidence="5" id="KW-0508">mRNA splicing</keyword>
<keyword evidence="7" id="KW-0175">Coiled coil</keyword>
<evidence type="ECO:0000256" key="5">
    <source>
        <dbReference type="ARBA" id="ARBA00023187"/>
    </source>
</evidence>
<dbReference type="PANTHER" id="PTHR13296:SF0">
    <property type="entry name" value="PRE-MRNA-SPLICING FACTOR SPF27"/>
    <property type="match status" value="1"/>
</dbReference>
<gene>
    <name evidence="8" type="ORF">QBC47DRAFT_226496</name>
</gene>
<keyword evidence="9" id="KW-1185">Reference proteome</keyword>
<reference evidence="8" key="1">
    <citation type="submission" date="2023-06" db="EMBL/GenBank/DDBJ databases">
        <title>Genome-scale phylogeny and comparative genomics of the fungal order Sordariales.</title>
        <authorList>
            <consortium name="Lawrence Berkeley National Laboratory"/>
            <person name="Hensen N."/>
            <person name="Bonometti L."/>
            <person name="Westerberg I."/>
            <person name="Brannstrom I.O."/>
            <person name="Guillou S."/>
            <person name="Cros-Aarteil S."/>
            <person name="Calhoun S."/>
            <person name="Haridas S."/>
            <person name="Kuo A."/>
            <person name="Mondo S."/>
            <person name="Pangilinan J."/>
            <person name="Riley R."/>
            <person name="Labutti K."/>
            <person name="Andreopoulos B."/>
            <person name="Lipzen A."/>
            <person name="Chen C."/>
            <person name="Yanf M."/>
            <person name="Daum C."/>
            <person name="Ng V."/>
            <person name="Clum A."/>
            <person name="Steindorff A."/>
            <person name="Ohm R."/>
            <person name="Martin F."/>
            <person name="Silar P."/>
            <person name="Natvig D."/>
            <person name="Lalanne C."/>
            <person name="Gautier V."/>
            <person name="Ament-Velasquez S.L."/>
            <person name="Kruys A."/>
            <person name="Hutchinson M.I."/>
            <person name="Powell A.J."/>
            <person name="Barry K."/>
            <person name="Miller A.N."/>
            <person name="Grigoriev I.V."/>
            <person name="Debuchy R."/>
            <person name="Gladieux P."/>
            <person name="Thoren M.H."/>
            <person name="Johannesson H."/>
        </authorList>
    </citation>
    <scope>NUCLEOTIDE SEQUENCE</scope>
    <source>
        <strain evidence="8">PSN4</strain>
    </source>
</reference>
<name>A0AAJ0FB07_9PEZI</name>
<dbReference type="GO" id="GO:0071013">
    <property type="term" value="C:catalytic step 2 spliceosome"/>
    <property type="evidence" value="ECO:0007669"/>
    <property type="project" value="TreeGrafter"/>
</dbReference>
<dbReference type="GO" id="GO:0000974">
    <property type="term" value="C:Prp19 complex"/>
    <property type="evidence" value="ECO:0007669"/>
    <property type="project" value="TreeGrafter"/>
</dbReference>
<evidence type="ECO:0000256" key="4">
    <source>
        <dbReference type="ARBA" id="ARBA00022728"/>
    </source>
</evidence>
<comment type="similarity">
    <text evidence="2">Belongs to the SPF27 family.</text>
</comment>
<dbReference type="GO" id="GO:0008380">
    <property type="term" value="P:RNA splicing"/>
    <property type="evidence" value="ECO:0007669"/>
    <property type="project" value="UniProtKB-KW"/>
</dbReference>
<accession>A0AAJ0FB07</accession>